<reference evidence="2" key="1">
    <citation type="submission" date="2022-10" db="EMBL/GenBank/DDBJ databases">
        <title>Genome assembly of Pristionchus species.</title>
        <authorList>
            <person name="Yoshida K."/>
            <person name="Sommer R.J."/>
        </authorList>
    </citation>
    <scope>NUCLEOTIDE SEQUENCE [LARGE SCALE GENOMIC DNA]</scope>
    <source>
        <strain evidence="2">RS5460</strain>
    </source>
</reference>
<evidence type="ECO:0000313" key="1">
    <source>
        <dbReference type="EMBL" id="GMR42585.1"/>
    </source>
</evidence>
<gene>
    <name evidence="1" type="ORF">PMAYCL1PPCAC_12780</name>
</gene>
<organism evidence="1 2">
    <name type="scientific">Pristionchus mayeri</name>
    <dbReference type="NCBI Taxonomy" id="1317129"/>
    <lineage>
        <taxon>Eukaryota</taxon>
        <taxon>Metazoa</taxon>
        <taxon>Ecdysozoa</taxon>
        <taxon>Nematoda</taxon>
        <taxon>Chromadorea</taxon>
        <taxon>Rhabditida</taxon>
        <taxon>Rhabditina</taxon>
        <taxon>Diplogasteromorpha</taxon>
        <taxon>Diplogasteroidea</taxon>
        <taxon>Neodiplogasteridae</taxon>
        <taxon>Pristionchus</taxon>
    </lineage>
</organism>
<accession>A0AAN4ZSY2</accession>
<feature type="non-terminal residue" evidence="1">
    <location>
        <position position="73"/>
    </location>
</feature>
<keyword evidence="2" id="KW-1185">Reference proteome</keyword>
<sequence length="73" mass="8737">MLHTYLHSPGRTFLFISISETYCRIQLGRRRFLFRFPRPRFTQSSRERNLLWSISCGVRCPIALIALIHRNTK</sequence>
<dbReference type="EMBL" id="BTRK01000003">
    <property type="protein sequence ID" value="GMR42585.1"/>
    <property type="molecule type" value="Genomic_DNA"/>
</dbReference>
<name>A0AAN4ZSY2_9BILA</name>
<comment type="caution">
    <text evidence="1">The sequence shown here is derived from an EMBL/GenBank/DDBJ whole genome shotgun (WGS) entry which is preliminary data.</text>
</comment>
<protein>
    <submittedName>
        <fullName evidence="1">Uncharacterized protein</fullName>
    </submittedName>
</protein>
<evidence type="ECO:0000313" key="2">
    <source>
        <dbReference type="Proteomes" id="UP001328107"/>
    </source>
</evidence>
<dbReference type="AlphaFoldDB" id="A0AAN4ZSY2"/>
<proteinExistence type="predicted"/>
<dbReference type="Proteomes" id="UP001328107">
    <property type="component" value="Unassembled WGS sequence"/>
</dbReference>